<reference evidence="1" key="1">
    <citation type="journal article" date="2017" name="Appl. Environ. Microbiol.">
        <title>Molecular characterization of an Endozoicomonas-like organism causing infection in king scallop Pecten maximus L.</title>
        <authorList>
            <person name="Cano I."/>
            <person name="van Aerle R."/>
            <person name="Ross S."/>
            <person name="Verner-Jeffreys D.W."/>
            <person name="Paley R.K."/>
            <person name="Rimmer G."/>
            <person name="Ryder D."/>
            <person name="Hooper P."/>
            <person name="Stone D."/>
            <person name="Feist S.W."/>
        </authorList>
    </citation>
    <scope>NUCLEOTIDE SEQUENCE</scope>
</reference>
<comment type="caution">
    <text evidence="1">The sequence shown here is derived from an EMBL/GenBank/DDBJ whole genome shotgun (WGS) entry which is preliminary data.</text>
</comment>
<sequence length="33" mass="3815">MNVVQEMALDFYSERKYIFTLDLLIVGLGEIHG</sequence>
<accession>A0A2H9T269</accession>
<organism evidence="1">
    <name type="scientific">invertebrate metagenome</name>
    <dbReference type="NCBI Taxonomy" id="1711999"/>
    <lineage>
        <taxon>unclassified sequences</taxon>
        <taxon>metagenomes</taxon>
        <taxon>organismal metagenomes</taxon>
    </lineage>
</organism>
<proteinExistence type="predicted"/>
<gene>
    <name evidence="1" type="ORF">CI610_03772</name>
</gene>
<evidence type="ECO:0000313" key="1">
    <source>
        <dbReference type="EMBL" id="PJE77311.1"/>
    </source>
</evidence>
<name>A0A2H9T269_9ZZZZ</name>
<dbReference type="AlphaFoldDB" id="A0A2H9T269"/>
<dbReference type="EMBL" id="NSIT01000804">
    <property type="protein sequence ID" value="PJE77311.1"/>
    <property type="molecule type" value="Genomic_DNA"/>
</dbReference>
<protein>
    <submittedName>
        <fullName evidence="1">Uncharacterized protein</fullName>
    </submittedName>
</protein>